<evidence type="ECO:0000313" key="2">
    <source>
        <dbReference type="EMBL" id="SEA33309.1"/>
    </source>
</evidence>
<dbReference type="InterPro" id="IPR021267">
    <property type="entry name" value="DUF2844"/>
</dbReference>
<evidence type="ECO:0000313" key="3">
    <source>
        <dbReference type="Proteomes" id="UP000198638"/>
    </source>
</evidence>
<organism evidence="2 3">
    <name type="scientific">Paraburkholderia sartisoli</name>
    <dbReference type="NCBI Taxonomy" id="83784"/>
    <lineage>
        <taxon>Bacteria</taxon>
        <taxon>Pseudomonadati</taxon>
        <taxon>Pseudomonadota</taxon>
        <taxon>Betaproteobacteria</taxon>
        <taxon>Burkholderiales</taxon>
        <taxon>Burkholderiaceae</taxon>
        <taxon>Paraburkholderia</taxon>
    </lineage>
</organism>
<keyword evidence="1" id="KW-0732">Signal</keyword>
<name>A0A1H4ABD0_9BURK</name>
<proteinExistence type="predicted"/>
<feature type="signal peptide" evidence="1">
    <location>
        <begin position="1"/>
        <end position="27"/>
    </location>
</feature>
<dbReference type="OrthoDB" id="7561239at2"/>
<gene>
    <name evidence="2" type="ORF">SAMN05192564_1011113</name>
</gene>
<dbReference type="RefSeq" id="WP_090530019.1">
    <property type="nucleotide sequence ID" value="NZ_FNRQ01000001.1"/>
</dbReference>
<protein>
    <recommendedName>
        <fullName evidence="4">DUF2844 domain-containing protein</fullName>
    </recommendedName>
</protein>
<evidence type="ECO:0008006" key="4">
    <source>
        <dbReference type="Google" id="ProtNLM"/>
    </source>
</evidence>
<reference evidence="3" key="1">
    <citation type="submission" date="2016-10" db="EMBL/GenBank/DDBJ databases">
        <authorList>
            <person name="Varghese N."/>
            <person name="Submissions S."/>
        </authorList>
    </citation>
    <scope>NUCLEOTIDE SEQUENCE [LARGE SCALE GENOMIC DNA]</scope>
    <source>
        <strain evidence="3">LMG 24000</strain>
    </source>
</reference>
<accession>A0A1H4ABD0</accession>
<evidence type="ECO:0000256" key="1">
    <source>
        <dbReference type="SAM" id="SignalP"/>
    </source>
</evidence>
<sequence>MSKVILFYVVWPAVLASAMSAPGTCRAELGGMASPAPASDAAVVHSLTSGLFQVRTTTDDGGTTINEYSTPAGEIFAYTWQGPTMPDLKTLLGSFYDSWRDGAASAQASESALHATRIARPDVIVESGGQMRSYVGRAWLPRALPTGVSADDLR</sequence>
<dbReference type="Pfam" id="PF11005">
    <property type="entry name" value="DUF2844"/>
    <property type="match status" value="1"/>
</dbReference>
<keyword evidence="3" id="KW-1185">Reference proteome</keyword>
<dbReference type="AlphaFoldDB" id="A0A1H4ABD0"/>
<dbReference type="EMBL" id="FNRQ01000001">
    <property type="protein sequence ID" value="SEA33309.1"/>
    <property type="molecule type" value="Genomic_DNA"/>
</dbReference>
<feature type="chain" id="PRO_5011473483" description="DUF2844 domain-containing protein" evidence="1">
    <location>
        <begin position="28"/>
        <end position="154"/>
    </location>
</feature>
<dbReference type="Proteomes" id="UP000198638">
    <property type="component" value="Unassembled WGS sequence"/>
</dbReference>